<evidence type="ECO:0000313" key="4">
    <source>
        <dbReference type="Proteomes" id="UP000632377"/>
    </source>
</evidence>
<dbReference type="InterPro" id="IPR014710">
    <property type="entry name" value="RmlC-like_jellyroll"/>
</dbReference>
<comment type="caution">
    <text evidence="3">The sequence shown here is derived from an EMBL/GenBank/DDBJ whole genome shotgun (WGS) entry which is preliminary data.</text>
</comment>
<reference evidence="3 4" key="1">
    <citation type="submission" date="2021-01" db="EMBL/GenBank/DDBJ databases">
        <title>Genome public.</title>
        <authorList>
            <person name="Liu C."/>
            <person name="Sun Q."/>
        </authorList>
    </citation>
    <scope>NUCLEOTIDE SEQUENCE [LARGE SCALE GENOMIC DNA]</scope>
    <source>
        <strain evidence="3 4">YIM B02515</strain>
    </source>
</reference>
<proteinExistence type="predicted"/>
<organism evidence="3 4">
    <name type="scientific">Clostridium rhizosphaerae</name>
    <dbReference type="NCBI Taxonomy" id="2803861"/>
    <lineage>
        <taxon>Bacteria</taxon>
        <taxon>Bacillati</taxon>
        <taxon>Bacillota</taxon>
        <taxon>Clostridia</taxon>
        <taxon>Eubacteriales</taxon>
        <taxon>Clostridiaceae</taxon>
        <taxon>Clostridium</taxon>
    </lineage>
</organism>
<keyword evidence="1" id="KW-0479">Metal-binding</keyword>
<accession>A0ABS1TE27</accession>
<dbReference type="GO" id="GO:0016853">
    <property type="term" value="F:isomerase activity"/>
    <property type="evidence" value="ECO:0007669"/>
    <property type="project" value="UniProtKB-KW"/>
</dbReference>
<dbReference type="PANTHER" id="PTHR42742">
    <property type="entry name" value="TRANSCRIPTIONAL REPRESSOR MPRA"/>
    <property type="match status" value="1"/>
</dbReference>
<name>A0ABS1TE27_9CLOT</name>
<evidence type="ECO:0000256" key="2">
    <source>
        <dbReference type="ARBA" id="ARBA00022833"/>
    </source>
</evidence>
<keyword evidence="4" id="KW-1185">Reference proteome</keyword>
<evidence type="ECO:0000313" key="3">
    <source>
        <dbReference type="EMBL" id="MBL4937555.1"/>
    </source>
</evidence>
<protein>
    <submittedName>
        <fullName evidence="3">Class I mannose-6-phosphate isomerase</fullName>
    </submittedName>
</protein>
<dbReference type="EMBL" id="JAESWC010000014">
    <property type="protein sequence ID" value="MBL4937555.1"/>
    <property type="molecule type" value="Genomic_DNA"/>
</dbReference>
<keyword evidence="2" id="KW-0862">Zinc</keyword>
<dbReference type="CDD" id="cd07010">
    <property type="entry name" value="cupin_PMI_type_I_N_bac"/>
    <property type="match status" value="1"/>
</dbReference>
<dbReference type="SUPFAM" id="SSF51182">
    <property type="entry name" value="RmlC-like cupins"/>
    <property type="match status" value="1"/>
</dbReference>
<dbReference type="PROSITE" id="PS50096">
    <property type="entry name" value="IQ"/>
    <property type="match status" value="1"/>
</dbReference>
<dbReference type="InterPro" id="IPR051804">
    <property type="entry name" value="Carb_Metab_Reg_Kinase/Isom"/>
</dbReference>
<dbReference type="InterPro" id="IPR011051">
    <property type="entry name" value="RmlC_Cupin_sf"/>
</dbReference>
<keyword evidence="3" id="KW-0413">Isomerase</keyword>
<dbReference type="Proteomes" id="UP000632377">
    <property type="component" value="Unassembled WGS sequence"/>
</dbReference>
<dbReference type="PANTHER" id="PTHR42742:SF3">
    <property type="entry name" value="FRUCTOKINASE"/>
    <property type="match status" value="1"/>
</dbReference>
<evidence type="ECO:0000256" key="1">
    <source>
        <dbReference type="ARBA" id="ARBA00022723"/>
    </source>
</evidence>
<dbReference type="RefSeq" id="WP_202750296.1">
    <property type="nucleotide sequence ID" value="NZ_JAESWC010000014.1"/>
</dbReference>
<sequence>MSFMFKPLAYDDLTAINRPKLSSYVKNAIIVGNQDVAKTIIGSVKPSAKSVILVDGYVGSSFENFVNELQRQIIGQNSKLFDMKDVYLSEKEINELTKSNLPLNYEDDPVLLFGKLFDGKIDNLIDDKKLNDSIKEIQSFKGICIVYGHGATVQPLLNIADKVVYIDISPKSAAIRAREGKFMNIGDKKPRPFNALMRRNYFVDFEVVVHQRKRLVNAGTIDFYVDGNNDDEYMMLPFEALKDMLSTLVQYPFRCKPVYLEGIWGGEYIRKVRNLPMDIAKNIAWIFEFIPMEVSIVVDVNSYNFELPFATFMSYASKKIIGEKADKKFEGYFPVRFNYDDTYHSNGNMSIQVHPRGSFSRENYREKGSQDEAYYVIATGHNAKTYVGFKNNADVKEFIDLTEKSQQDGTEVDYKKYINAEDSIPGKQVMLPGGTIHASGQNQLILELGSLTIGSYTYKIYDYNRKDKDGNTRPIHLNNAKKVLEYDRNADWVKKNIAIEPILLKESDDFKEFIVGDTDLMYYQIRRVELNTNGSYEASKNDQFTVITLVDGEEIEVYSKSNPDFKFCQKYLEIVVIPASITDYVIVNKGYQPAVIHKTYLRPNFENYIL</sequence>
<gene>
    <name evidence="3" type="ORF">JK636_17705</name>
</gene>
<dbReference type="Gene3D" id="2.60.120.10">
    <property type="entry name" value="Jelly Rolls"/>
    <property type="match status" value="1"/>
</dbReference>